<gene>
    <name evidence="1" type="ORF">DGI_0159</name>
</gene>
<dbReference type="Proteomes" id="UP000016587">
    <property type="component" value="Chromosome"/>
</dbReference>
<dbReference type="KEGG" id="dgg:DGI_0159"/>
<evidence type="ECO:0000313" key="1">
    <source>
        <dbReference type="EMBL" id="AGW12096.1"/>
    </source>
</evidence>
<dbReference type="HOGENOM" id="CLU_1493915_0_0_7"/>
<dbReference type="EMBL" id="CP006585">
    <property type="protein sequence ID" value="AGW12096.1"/>
    <property type="molecule type" value="Genomic_DNA"/>
</dbReference>
<dbReference type="RefSeq" id="WP_021758686.1">
    <property type="nucleotide sequence ID" value="NC_022444.1"/>
</dbReference>
<keyword evidence="2" id="KW-1185">Reference proteome</keyword>
<dbReference type="STRING" id="1121448.DGI_0159"/>
<dbReference type="PATRIC" id="fig|1121448.10.peg.161"/>
<protein>
    <submittedName>
        <fullName evidence="1">Uncharacterized protein</fullName>
    </submittedName>
</protein>
<proteinExistence type="predicted"/>
<name>T2G7J7_MEGG1</name>
<dbReference type="AlphaFoldDB" id="T2G7J7"/>
<organism evidence="1 2">
    <name type="scientific">Megalodesulfovibrio gigas (strain ATCC 19364 / DSM 1382 / NCIMB 9332 / VKM B-1759)</name>
    <name type="common">Desulfovibrio gigas</name>
    <dbReference type="NCBI Taxonomy" id="1121448"/>
    <lineage>
        <taxon>Bacteria</taxon>
        <taxon>Pseudomonadati</taxon>
        <taxon>Thermodesulfobacteriota</taxon>
        <taxon>Desulfovibrionia</taxon>
        <taxon>Desulfovibrionales</taxon>
        <taxon>Desulfovibrionaceae</taxon>
        <taxon>Megalodesulfovibrio</taxon>
    </lineage>
</organism>
<reference evidence="1 2" key="1">
    <citation type="journal article" date="2013" name="J. Bacteriol.">
        <title>Roles of HynAB and Ech, the only two hydrogenases found in the model sulfate reducer Desulfovibrio gigas.</title>
        <authorList>
            <person name="Morais-Silva F.O."/>
            <person name="Santos C.I."/>
            <person name="Rodrigues R."/>
            <person name="Pereira I.A."/>
            <person name="Rodrigues-Pousada C."/>
        </authorList>
    </citation>
    <scope>NUCLEOTIDE SEQUENCE [LARGE SCALE GENOMIC DNA]</scope>
    <source>
        <strain evidence="2">ATCC 19364 / DSM 1382 / NCIMB 9332 / VKM B-1759</strain>
    </source>
</reference>
<accession>T2G7J7</accession>
<reference evidence="2" key="2">
    <citation type="submission" date="2013-07" db="EMBL/GenBank/DDBJ databases">
        <authorList>
            <person name="Morais-Silva F.O."/>
            <person name="Rezende A.M."/>
            <person name="Pimentel C."/>
            <person name="Resende D.M."/>
            <person name="Santos C.I."/>
            <person name="Clemente C."/>
            <person name="de Oliveira L.M."/>
            <person name="da Silva S.M."/>
            <person name="Costa D.A."/>
            <person name="Varela-Raposo A."/>
            <person name="Horacio E.C.A."/>
            <person name="Matos M."/>
            <person name="Flores O."/>
            <person name="Ruiz J.C."/>
            <person name="Rodrigues-Pousada C."/>
        </authorList>
    </citation>
    <scope>NUCLEOTIDE SEQUENCE [LARGE SCALE GENOMIC DNA]</scope>
    <source>
        <strain evidence="2">ATCC 19364 / DSM 1382 / NCIMB 9332 / VKM B-1759</strain>
    </source>
</reference>
<evidence type="ECO:0000313" key="2">
    <source>
        <dbReference type="Proteomes" id="UP000016587"/>
    </source>
</evidence>
<sequence length="180" mass="19513">MADLFANAWVRLAFAATVDHADACLYLELDDAMHRRLYGEARSAFRFGESVYLRIHAWPASMRLTFALSDGVLAVSSGGEETRTETICLAGSARASLNLPAVDDSLTVQRWLGRSLPGALQCAGTLVTAPGVVEDAPVAAVAEVRYRTAWIGRRFVLPWRDASAWTVCLAVRGEVEEGSL</sequence>